<dbReference type="InterPro" id="IPR024943">
    <property type="entry name" value="Enhancer_polycomb"/>
</dbReference>
<evidence type="ECO:0000259" key="8">
    <source>
        <dbReference type="Pfam" id="PF10513"/>
    </source>
</evidence>
<keyword evidence="5 6" id="KW-0539">Nucleus</keyword>
<evidence type="ECO:0000256" key="4">
    <source>
        <dbReference type="ARBA" id="ARBA00023163"/>
    </source>
</evidence>
<evidence type="ECO:0000256" key="3">
    <source>
        <dbReference type="ARBA" id="ARBA00023015"/>
    </source>
</evidence>
<evidence type="ECO:0000256" key="6">
    <source>
        <dbReference type="RuleBase" id="RU361124"/>
    </source>
</evidence>
<reference evidence="9" key="1">
    <citation type="submission" date="2020-06" db="EMBL/GenBank/DDBJ databases">
        <title>Draft genome of Bugula neritina, a colonial animal packing powerful symbionts and potential medicines.</title>
        <authorList>
            <person name="Rayko M."/>
        </authorList>
    </citation>
    <scope>NUCLEOTIDE SEQUENCE [LARGE SCALE GENOMIC DNA]</scope>
    <source>
        <strain evidence="9">Kwan_BN1</strain>
    </source>
</reference>
<comment type="caution">
    <text evidence="9">The sequence shown here is derived from an EMBL/GenBank/DDBJ whole genome shotgun (WGS) entry which is preliminary data.</text>
</comment>
<feature type="region of interest" description="Disordered" evidence="7">
    <location>
        <begin position="304"/>
        <end position="326"/>
    </location>
</feature>
<dbReference type="GO" id="GO:0006357">
    <property type="term" value="P:regulation of transcription by RNA polymerase II"/>
    <property type="evidence" value="ECO:0007669"/>
    <property type="project" value="InterPro"/>
</dbReference>
<feature type="region of interest" description="Disordered" evidence="7">
    <location>
        <begin position="590"/>
        <end position="643"/>
    </location>
</feature>
<evidence type="ECO:0000313" key="10">
    <source>
        <dbReference type="Proteomes" id="UP000593567"/>
    </source>
</evidence>
<keyword evidence="4 6" id="KW-0804">Transcription</keyword>
<dbReference type="Pfam" id="PF10513">
    <property type="entry name" value="EPL1"/>
    <property type="match status" value="1"/>
</dbReference>
<gene>
    <name evidence="9" type="ORF">EB796_010042</name>
</gene>
<dbReference type="GO" id="GO:0035267">
    <property type="term" value="C:NuA4 histone acetyltransferase complex"/>
    <property type="evidence" value="ECO:0007669"/>
    <property type="project" value="InterPro"/>
</dbReference>
<dbReference type="GO" id="GO:0005634">
    <property type="term" value="C:nucleus"/>
    <property type="evidence" value="ECO:0007669"/>
    <property type="project" value="UniProtKB-SubCell"/>
</dbReference>
<keyword evidence="3 6" id="KW-0805">Transcription regulation</keyword>
<dbReference type="EMBL" id="VXIV02001582">
    <property type="protein sequence ID" value="KAF6031647.1"/>
    <property type="molecule type" value="Genomic_DNA"/>
</dbReference>
<feature type="compositionally biased region" description="Low complexity" evidence="7">
    <location>
        <begin position="594"/>
        <end position="611"/>
    </location>
</feature>
<evidence type="ECO:0000256" key="5">
    <source>
        <dbReference type="ARBA" id="ARBA00023242"/>
    </source>
</evidence>
<dbReference type="OrthoDB" id="435275at2759"/>
<evidence type="ECO:0000256" key="7">
    <source>
        <dbReference type="SAM" id="MobiDB-lite"/>
    </source>
</evidence>
<evidence type="ECO:0000256" key="2">
    <source>
        <dbReference type="ARBA" id="ARBA00008035"/>
    </source>
</evidence>
<organism evidence="9 10">
    <name type="scientific">Bugula neritina</name>
    <name type="common">Brown bryozoan</name>
    <name type="synonym">Sertularia neritina</name>
    <dbReference type="NCBI Taxonomy" id="10212"/>
    <lineage>
        <taxon>Eukaryota</taxon>
        <taxon>Metazoa</taxon>
        <taxon>Spiralia</taxon>
        <taxon>Lophotrochozoa</taxon>
        <taxon>Bryozoa</taxon>
        <taxon>Gymnolaemata</taxon>
        <taxon>Cheilostomatida</taxon>
        <taxon>Flustrina</taxon>
        <taxon>Buguloidea</taxon>
        <taxon>Bugulidae</taxon>
        <taxon>Bugula</taxon>
    </lineage>
</organism>
<evidence type="ECO:0000313" key="9">
    <source>
        <dbReference type="EMBL" id="KAF6031647.1"/>
    </source>
</evidence>
<comment type="subcellular location">
    <subcellularLocation>
        <location evidence="1 6">Nucleus</location>
    </subcellularLocation>
</comment>
<protein>
    <recommendedName>
        <fullName evidence="6">Enhancer of polycomb-like protein</fullName>
    </recommendedName>
</protein>
<proteinExistence type="inferred from homology"/>
<feature type="compositionally biased region" description="Basic and acidic residues" evidence="7">
    <location>
        <begin position="614"/>
        <end position="629"/>
    </location>
</feature>
<dbReference type="PANTHER" id="PTHR14898">
    <property type="entry name" value="ENHANCER OF POLYCOMB"/>
    <property type="match status" value="1"/>
</dbReference>
<dbReference type="AlphaFoldDB" id="A0A7J7K091"/>
<name>A0A7J7K091_BUGNE</name>
<evidence type="ECO:0000256" key="1">
    <source>
        <dbReference type="ARBA" id="ARBA00004123"/>
    </source>
</evidence>
<accession>A0A7J7K091</accession>
<feature type="compositionally biased region" description="Polar residues" evidence="7">
    <location>
        <begin position="630"/>
        <end position="643"/>
    </location>
</feature>
<feature type="domain" description="Enhancer of polycomb-like N-terminal" evidence="8">
    <location>
        <begin position="7"/>
        <end position="147"/>
    </location>
</feature>
<dbReference type="Proteomes" id="UP000593567">
    <property type="component" value="Unassembled WGS sequence"/>
</dbReference>
<keyword evidence="10" id="KW-1185">Reference proteome</keyword>
<feature type="region of interest" description="Disordered" evidence="7">
    <location>
        <begin position="343"/>
        <end position="364"/>
    </location>
</feature>
<feature type="compositionally biased region" description="Basic residues" evidence="7">
    <location>
        <begin position="313"/>
        <end position="326"/>
    </location>
</feature>
<sequence>MSKLSFRARQLDAYKAMPVYRTEEIPEVADVSVINRAVPQMPTGMEKEEETEHHLQRALSAQQVYGTSGALVIPVPEIDDVKKQYEQIYKTDYKTPKQYIHAQSLGVDQEIPDYDIDSEDEAWLENQSTKMEITPQVFEQMIDRLEKGSGQQVLELKDAKVLLKEDDDLIITVYDYWLNKRLKCTPHTLIPTVKSEKRDGSTTNNPYVAFRRRTEKMQTRKNRKNDEVSYEKMLKLRRDLQRAVTVLEMIKKREKCKKELLNLTIEILDKRYDMEDYTGAHLAHAESQKAPRSAFYPIYQEQVSKDSSETTTNRKHKRKYEKKKHKLANAQFQGEVDVMEYGNVEDDPLSPGAAHSDQDDDAHPDGVYAFRRKKFCNYHAPLDTCGNWPWHSQHNGGHADKKYRYSLTAIDTGPETRTHIGFARRRVGRGGRAIFDRAYSEKPARFWDNLLDASIPDNKVSADTVKQRLQENSEDMNLSANNEKTSFEHATFQDFISENKWLNFFSTPEYDNANSLFREALLDTSPDDLINTLDPIIDIIPEPTLPPIPPPSTELTSTTPIVETIASSLTEHSNQVIVAPNISKSVLTTHNNKSSSEIHTISTTSSGSLLESEGDSHRRQLQALKKDQRSSLPLVNSSLTTTQ</sequence>
<dbReference type="InterPro" id="IPR019542">
    <property type="entry name" value="Enhancer_polycomb-like_N"/>
</dbReference>
<comment type="similarity">
    <text evidence="2 6">Belongs to the enhancer of polycomb family.</text>
</comment>